<keyword evidence="2" id="KW-0812">Transmembrane</keyword>
<reference evidence="3" key="1">
    <citation type="submission" date="2017-11" db="EMBL/GenBank/DDBJ databases">
        <authorList>
            <person name="Kajale S.C."/>
            <person name="Sharma A."/>
        </authorList>
    </citation>
    <scope>NUCLEOTIDE SEQUENCE</scope>
    <source>
        <strain evidence="3">LS1_42</strain>
    </source>
</reference>
<keyword evidence="4" id="KW-1185">Reference proteome</keyword>
<name>A0A8J8TQL8_9EURY</name>
<dbReference type="EMBL" id="PHNJ01000014">
    <property type="protein sequence ID" value="TYL36834.1"/>
    <property type="molecule type" value="Genomic_DNA"/>
</dbReference>
<gene>
    <name evidence="3" type="ORF">CV102_20180</name>
</gene>
<evidence type="ECO:0000256" key="2">
    <source>
        <dbReference type="SAM" id="Phobius"/>
    </source>
</evidence>
<evidence type="ECO:0000313" key="3">
    <source>
        <dbReference type="EMBL" id="TYL36834.1"/>
    </source>
</evidence>
<dbReference type="AlphaFoldDB" id="A0A8J8TQL8"/>
<keyword evidence="2" id="KW-1133">Transmembrane helix</keyword>
<feature type="transmembrane region" description="Helical" evidence="2">
    <location>
        <begin position="449"/>
        <end position="468"/>
    </location>
</feature>
<feature type="transmembrane region" description="Helical" evidence="2">
    <location>
        <begin position="260"/>
        <end position="280"/>
    </location>
</feature>
<proteinExistence type="predicted"/>
<accession>A0A8J8TQL8</accession>
<sequence length="469" mass="51605">MRRSHVVAVALIIVAFLFIGGPSLLFSSSVDDGPTDDTQETPELVSLEDSESEFWRFLSPQERFQERSPINVIVRGETDDVLWAMSEQSGGDWQEIEEKEAEVEAEAEAGPGNDTVLENSTVLENNTVLENTTVLEEHDRHATGIAWGEADGTTRYAWIDPGEGEDGYWATESLQLEDGDYYGQRYHIRLYESPNEDDEWLAMQAHTEHFDWFTLRHRVDGVEAAQSKVEADFMNHPRVDTEEDVRRIYLDNAGPSDANGWATVVDLTAMLALPAGMGLAGRRARTSRADGALEERPAERGSGPIEDHLTDVDRQRIAAASDRLEAGHVILVFTILALFLGVRMGGLLLERRVPFLTPHMIAAMLYPVIAVGIPTATYLIARGLTRRLDAAIVAAGSLSLAIWLDYGLLGVDAIPLDVVLQRMLVVVALGLIAGGAAKRATRESRFNDLLLAGVATWLLVLVGILFGYL</sequence>
<dbReference type="RefSeq" id="WP_148859816.1">
    <property type="nucleotide sequence ID" value="NZ_PHNJ01000014.1"/>
</dbReference>
<feature type="transmembrane region" description="Helical" evidence="2">
    <location>
        <begin position="329"/>
        <end position="349"/>
    </location>
</feature>
<comment type="caution">
    <text evidence="3">The sequence shown here is derived from an EMBL/GenBank/DDBJ whole genome shotgun (WGS) entry which is preliminary data.</text>
</comment>
<feature type="transmembrane region" description="Helical" evidence="2">
    <location>
        <begin position="418"/>
        <end position="437"/>
    </location>
</feature>
<protein>
    <submittedName>
        <fullName evidence="3">Uncharacterized protein</fullName>
    </submittedName>
</protein>
<dbReference type="OrthoDB" id="343201at2157"/>
<feature type="region of interest" description="Disordered" evidence="1">
    <location>
        <begin position="286"/>
        <end position="307"/>
    </location>
</feature>
<evidence type="ECO:0000313" key="4">
    <source>
        <dbReference type="Proteomes" id="UP000766904"/>
    </source>
</evidence>
<feature type="compositionally biased region" description="Basic and acidic residues" evidence="1">
    <location>
        <begin position="287"/>
        <end position="307"/>
    </location>
</feature>
<feature type="transmembrane region" description="Helical" evidence="2">
    <location>
        <begin position="361"/>
        <end position="381"/>
    </location>
</feature>
<evidence type="ECO:0000256" key="1">
    <source>
        <dbReference type="SAM" id="MobiDB-lite"/>
    </source>
</evidence>
<dbReference type="Proteomes" id="UP000766904">
    <property type="component" value="Unassembled WGS sequence"/>
</dbReference>
<feature type="transmembrane region" description="Helical" evidence="2">
    <location>
        <begin position="388"/>
        <end position="406"/>
    </location>
</feature>
<organism evidence="3 4">
    <name type="scientific">Natronococcus pandeyae</name>
    <dbReference type="NCBI Taxonomy" id="2055836"/>
    <lineage>
        <taxon>Archaea</taxon>
        <taxon>Methanobacteriati</taxon>
        <taxon>Methanobacteriota</taxon>
        <taxon>Stenosarchaea group</taxon>
        <taxon>Halobacteria</taxon>
        <taxon>Halobacteriales</taxon>
        <taxon>Natrialbaceae</taxon>
        <taxon>Natronococcus</taxon>
    </lineage>
</organism>
<keyword evidence="2" id="KW-0472">Membrane</keyword>